<evidence type="ECO:0000313" key="1">
    <source>
        <dbReference type="EMBL" id="MCL9819245.1"/>
    </source>
</evidence>
<dbReference type="RefSeq" id="WP_242099670.1">
    <property type="nucleotide sequence ID" value="NZ_JAMOKV010000002.1"/>
</dbReference>
<dbReference type="Proteomes" id="UP001057522">
    <property type="component" value="Unassembled WGS sequence"/>
</dbReference>
<accession>A0ABT0TTI4</accession>
<dbReference type="InterPro" id="IPR012675">
    <property type="entry name" value="Beta-grasp_dom_sf"/>
</dbReference>
<organism evidence="1 2">
    <name type="scientific">Helicobacter colisuis</name>
    <dbReference type="NCBI Taxonomy" id="2949739"/>
    <lineage>
        <taxon>Bacteria</taxon>
        <taxon>Pseudomonadati</taxon>
        <taxon>Campylobacterota</taxon>
        <taxon>Epsilonproteobacteria</taxon>
        <taxon>Campylobacterales</taxon>
        <taxon>Helicobacteraceae</taxon>
        <taxon>Helicobacter</taxon>
    </lineage>
</organism>
<proteinExistence type="predicted"/>
<name>A0ABT0TTI4_9HELI</name>
<dbReference type="Gene3D" id="1.10.1060.20">
    <property type="match status" value="1"/>
</dbReference>
<gene>
    <name evidence="1" type="ORF">NCR95_03525</name>
</gene>
<evidence type="ECO:0000313" key="2">
    <source>
        <dbReference type="Proteomes" id="UP001057522"/>
    </source>
</evidence>
<protein>
    <recommendedName>
        <fullName evidence="3">DUF5644 domain-containing protein</fullName>
    </recommendedName>
</protein>
<sequence length="220" mass="25781">MDKKINLKIFRFDVQTDYLPYFSKLQIKIDKERTLSELLEKIKENLFGFAYNAYGFKINGIVVCDFGLKIEDLIGRFGLNWTIEPLNVRLVTKDLVIDTKPFLQKIQELERFGLNQSEDFVLTFFPFAYATPIGLEESSSSEVFFVLAYLIYQETNNEAILEFVTMGENNIFNTLAIKNYVFPMNSYVDNYLNEFKKIIFKKSNHKEVKNLAKLLLNRIL</sequence>
<reference evidence="1" key="1">
    <citation type="submission" date="2022-06" db="EMBL/GenBank/DDBJ databases">
        <title>Helicobacter colisuis sp. nov.</title>
        <authorList>
            <person name="Papic B."/>
            <person name="Gruntar I."/>
        </authorList>
    </citation>
    <scope>NUCLEOTIDE SEQUENCE</scope>
    <source>
        <strain evidence="1">11154-15</strain>
    </source>
</reference>
<keyword evidence="2" id="KW-1185">Reference proteome</keyword>
<dbReference type="EMBL" id="JAMOKX010000002">
    <property type="protein sequence ID" value="MCL9819245.1"/>
    <property type="molecule type" value="Genomic_DNA"/>
</dbReference>
<dbReference type="Gene3D" id="3.10.20.30">
    <property type="match status" value="1"/>
</dbReference>
<comment type="caution">
    <text evidence="1">The sequence shown here is derived from an EMBL/GenBank/DDBJ whole genome shotgun (WGS) entry which is preliminary data.</text>
</comment>
<evidence type="ECO:0008006" key="3">
    <source>
        <dbReference type="Google" id="ProtNLM"/>
    </source>
</evidence>